<sequence>MSSSLPPRRSSSSFPLRRHSWDAVNETQAMLEGSSSPPLPSAVDGSLSSSSSTQIAAEHESLDDILAKARRSTSAGAAVNKSSPLNPNSTPRRPSSSYISHRASFTHVLRIPSEESRALSTHIPSASSSRPSTPSSLSCPAVNNASNSSLRGSMILYRLAADELRAPSRTSSEHGRLVPPRVRNSYHGASRNSTISMSAMSISGDSFVSLSSDSKYPISGSGSDRGLVPYAYEPDETDHSLFDDEDDGEDWSFEDEYNESKWNEKKRLSAVPSNAAHTPTVPKEQTRSPLNRRNLYSSRGIINALGLILLLVGLLALFLIYPVATFYHDNGRNHRITINSRINATGQAEGDGGDVAPTGDNHRGHEIVDRRDMWTFDNSPETNHRWNLIFRFISTDLPSSTETDSKRRMSSRFARHHD</sequence>
<dbReference type="OrthoDB" id="3057032at2759"/>
<feature type="transmembrane region" description="Helical" evidence="2">
    <location>
        <begin position="301"/>
        <end position="324"/>
    </location>
</feature>
<reference evidence="3" key="1">
    <citation type="journal article" date="2021" name="Genome Biol. Evol.">
        <title>The assembled and annotated genome of the fairy-ring fungus Marasmius oreades.</title>
        <authorList>
            <person name="Hiltunen M."/>
            <person name="Ament-Velasquez S.L."/>
            <person name="Johannesson H."/>
        </authorList>
    </citation>
    <scope>NUCLEOTIDE SEQUENCE</scope>
    <source>
        <strain evidence="3">03SP1</strain>
    </source>
</reference>
<evidence type="ECO:0000313" key="3">
    <source>
        <dbReference type="EMBL" id="KAG7090766.1"/>
    </source>
</evidence>
<feature type="region of interest" description="Disordered" evidence="1">
    <location>
        <begin position="73"/>
        <end position="101"/>
    </location>
</feature>
<feature type="compositionally biased region" description="Basic residues" evidence="1">
    <location>
        <begin position="408"/>
        <end position="418"/>
    </location>
</feature>
<feature type="compositionally biased region" description="Low complexity" evidence="1">
    <location>
        <begin position="124"/>
        <end position="140"/>
    </location>
</feature>
<accession>A0A9P7US42</accession>
<dbReference type="RefSeq" id="XP_043007236.1">
    <property type="nucleotide sequence ID" value="XM_043154778.1"/>
</dbReference>
<dbReference type="Proteomes" id="UP001049176">
    <property type="component" value="Chromosome 6"/>
</dbReference>
<dbReference type="KEGG" id="more:E1B28_009851"/>
<feature type="region of interest" description="Disordered" evidence="1">
    <location>
        <begin position="1"/>
        <end position="56"/>
    </location>
</feature>
<name>A0A9P7US42_9AGAR</name>
<keyword evidence="2" id="KW-0812">Transmembrane</keyword>
<feature type="region of interest" description="Disordered" evidence="1">
    <location>
        <begin position="167"/>
        <end position="189"/>
    </location>
</feature>
<feature type="region of interest" description="Disordered" evidence="1">
    <location>
        <begin position="116"/>
        <end position="144"/>
    </location>
</feature>
<feature type="compositionally biased region" description="Basic and acidic residues" evidence="1">
    <location>
        <begin position="167"/>
        <end position="176"/>
    </location>
</feature>
<keyword evidence="2" id="KW-1133">Transmembrane helix</keyword>
<feature type="compositionally biased region" description="Low complexity" evidence="1">
    <location>
        <begin position="1"/>
        <end position="15"/>
    </location>
</feature>
<evidence type="ECO:0000313" key="4">
    <source>
        <dbReference type="Proteomes" id="UP001049176"/>
    </source>
</evidence>
<organism evidence="3 4">
    <name type="scientific">Marasmius oreades</name>
    <name type="common">fairy-ring Marasmius</name>
    <dbReference type="NCBI Taxonomy" id="181124"/>
    <lineage>
        <taxon>Eukaryota</taxon>
        <taxon>Fungi</taxon>
        <taxon>Dikarya</taxon>
        <taxon>Basidiomycota</taxon>
        <taxon>Agaricomycotina</taxon>
        <taxon>Agaricomycetes</taxon>
        <taxon>Agaricomycetidae</taxon>
        <taxon>Agaricales</taxon>
        <taxon>Marasmiineae</taxon>
        <taxon>Marasmiaceae</taxon>
        <taxon>Marasmius</taxon>
    </lineage>
</organism>
<feature type="region of interest" description="Disordered" evidence="1">
    <location>
        <begin position="264"/>
        <end position="289"/>
    </location>
</feature>
<evidence type="ECO:0000256" key="2">
    <source>
        <dbReference type="SAM" id="Phobius"/>
    </source>
</evidence>
<dbReference type="GeneID" id="66078927"/>
<feature type="compositionally biased region" description="Low complexity" evidence="1">
    <location>
        <begin position="82"/>
        <end position="97"/>
    </location>
</feature>
<comment type="caution">
    <text evidence="3">The sequence shown here is derived from an EMBL/GenBank/DDBJ whole genome shotgun (WGS) entry which is preliminary data.</text>
</comment>
<evidence type="ECO:0000256" key="1">
    <source>
        <dbReference type="SAM" id="MobiDB-lite"/>
    </source>
</evidence>
<feature type="region of interest" description="Disordered" evidence="1">
    <location>
        <begin position="398"/>
        <end position="418"/>
    </location>
</feature>
<dbReference type="AlphaFoldDB" id="A0A9P7US42"/>
<keyword evidence="2" id="KW-0472">Membrane</keyword>
<proteinExistence type="predicted"/>
<gene>
    <name evidence="3" type="ORF">E1B28_009851</name>
</gene>
<feature type="compositionally biased region" description="Polar residues" evidence="1">
    <location>
        <begin position="25"/>
        <end position="36"/>
    </location>
</feature>
<dbReference type="EMBL" id="CM032186">
    <property type="protein sequence ID" value="KAG7090766.1"/>
    <property type="molecule type" value="Genomic_DNA"/>
</dbReference>
<keyword evidence="4" id="KW-1185">Reference proteome</keyword>
<protein>
    <submittedName>
        <fullName evidence="3">Uncharacterized protein</fullName>
    </submittedName>
</protein>